<name>A0A7G1P636_9ACTN</name>
<gene>
    <name evidence="1" type="ORF">GCM10017557_53610</name>
</gene>
<keyword evidence="2" id="KW-1185">Reference proteome</keyword>
<dbReference type="KEGG" id="sgm:GCM10017557_53610"/>
<evidence type="ECO:0000313" key="1">
    <source>
        <dbReference type="EMBL" id="BCL30502.1"/>
    </source>
</evidence>
<dbReference type="EMBL" id="AP023440">
    <property type="protein sequence ID" value="BCL30502.1"/>
    <property type="molecule type" value="Genomic_DNA"/>
</dbReference>
<reference evidence="1 2" key="1">
    <citation type="journal article" date="2014" name="Int. J. Syst. Evol. Microbiol.">
        <title>Complete genome sequence of Corynebacterium casei LMG S-19264T (=DSM 44701T), isolated from a smear-ripened cheese.</title>
        <authorList>
            <consortium name="US DOE Joint Genome Institute (JGI-PGF)"/>
            <person name="Walter F."/>
            <person name="Albersmeier A."/>
            <person name="Kalinowski J."/>
            <person name="Ruckert C."/>
        </authorList>
    </citation>
    <scope>NUCLEOTIDE SEQUENCE [LARGE SCALE GENOMIC DNA]</scope>
    <source>
        <strain evidence="1 2">JCM 4677</strain>
    </source>
</reference>
<evidence type="ECO:0000313" key="2">
    <source>
        <dbReference type="Proteomes" id="UP000516444"/>
    </source>
</evidence>
<protein>
    <submittedName>
        <fullName evidence="1">Uncharacterized protein</fullName>
    </submittedName>
</protein>
<dbReference type="RefSeq" id="WP_157871462.1">
    <property type="nucleotide sequence ID" value="NZ_AP023440.1"/>
</dbReference>
<proteinExistence type="predicted"/>
<dbReference type="AlphaFoldDB" id="A0A7G1P636"/>
<dbReference type="OrthoDB" id="2077809at2"/>
<sequence>MTSASAAPAAPVARPPLPSSLAARFVCGAHRGQLTQVSAPRLTWGTALVTTTGTGTAGRALRSLLYGVKGAADVWRHREAIGRDHPLLDALLMALRTSCDSRDITALRKCGGRDLAALRGVVPRARRTEYRDWNNCAVAAAVVDDKARCNRRLGAAGIAAPRQIPLDAGTRVWTAAEGVAPGTTLEFSHQDVPYATSWMLKDRYGLQGESVWVARAGHEPRTGDRALEDLVRAGRLVAEELLRPEGWFAESGDTALPTMRVVTSRLRGRTEIAGTVLFRGGVGAVTANRRQGGTAHLVHEDGSCGDGLDALGENRGPCAYVLPTSWAKDIRSMCTAAHDLFPCVGSVGWDVGLSDRGPVVLEGNPNWGMNVPQLMPGRPMLEEFRTTRFRDGW</sequence>
<dbReference type="Proteomes" id="UP000516444">
    <property type="component" value="Chromosome"/>
</dbReference>
<dbReference type="SUPFAM" id="SSF56059">
    <property type="entry name" value="Glutathione synthetase ATP-binding domain-like"/>
    <property type="match status" value="1"/>
</dbReference>
<organism evidence="1 2">
    <name type="scientific">Streptomyces aurantiacus</name>
    <dbReference type="NCBI Taxonomy" id="47760"/>
    <lineage>
        <taxon>Bacteria</taxon>
        <taxon>Bacillati</taxon>
        <taxon>Actinomycetota</taxon>
        <taxon>Actinomycetes</taxon>
        <taxon>Kitasatosporales</taxon>
        <taxon>Streptomycetaceae</taxon>
        <taxon>Streptomyces</taxon>
        <taxon>Streptomyces aurantiacus group</taxon>
    </lineage>
</organism>
<accession>A0A7G1P636</accession>